<dbReference type="EMBL" id="ACFG01000004">
    <property type="protein sequence ID" value="EEH64348.1"/>
    <property type="molecule type" value="Genomic_DNA"/>
</dbReference>
<dbReference type="PANTHER" id="PTHR12277:SF81">
    <property type="entry name" value="PROTEIN ABHD13"/>
    <property type="match status" value="1"/>
</dbReference>
<comment type="caution">
    <text evidence="2">The sequence shown here is derived from an EMBL/GenBank/DDBJ whole genome shotgun (WGS) entry which is preliminary data.</text>
</comment>
<dbReference type="Gene3D" id="3.40.50.1820">
    <property type="entry name" value="alpha/beta hydrolase"/>
    <property type="match status" value="1"/>
</dbReference>
<gene>
    <name evidence="2" type="ORF">HMPREF0044_0085</name>
</gene>
<name>C0VY45_9ACTO</name>
<dbReference type="AlphaFoldDB" id="C0VY45"/>
<dbReference type="OrthoDB" id="9780269at2"/>
<dbReference type="eggNOG" id="COG1073">
    <property type="taxonomic scope" value="Bacteria"/>
</dbReference>
<dbReference type="PANTHER" id="PTHR12277">
    <property type="entry name" value="ALPHA/BETA HYDROLASE DOMAIN-CONTAINING PROTEIN"/>
    <property type="match status" value="1"/>
</dbReference>
<evidence type="ECO:0000259" key="1">
    <source>
        <dbReference type="Pfam" id="PF12697"/>
    </source>
</evidence>
<feature type="domain" description="AB hydrolase-1" evidence="1">
    <location>
        <begin position="40"/>
        <end position="208"/>
    </location>
</feature>
<dbReference type="InterPro" id="IPR029058">
    <property type="entry name" value="AB_hydrolase_fold"/>
</dbReference>
<sequence length="255" mass="28229">MSEITIPTPRGINLAGTFVNPVDAKDRAVIFSHSFLADRHSGEHFDRLAAAYRAAGFATLEFDYSGCGTSDNDVITLKHQIEDLHSASSWLAEQGFTRQLLHAHSFGTLPALKACPEPVETMVLTSLVAGPLTIPWDLILDSSQLDDLEKLGHAQIPDDTCPAREHFVISRQTLLDLSLNKTEDLFANVQVPLLIIHDMDDEVRGLIELTQEAFPLLRDGSHVEITRDYSFGLGEGAEFLRSLSVEWANRLIPTR</sequence>
<dbReference type="HOGENOM" id="CLU_076004_0_0_11"/>
<keyword evidence="3" id="KW-1185">Reference proteome</keyword>
<evidence type="ECO:0000313" key="3">
    <source>
        <dbReference type="Proteomes" id="UP000010301"/>
    </source>
</evidence>
<dbReference type="STRING" id="525245.HMPREF0044_0085"/>
<dbReference type="RefSeq" id="WP_006547082.1">
    <property type="nucleotide sequence ID" value="NZ_DS999545.1"/>
</dbReference>
<dbReference type="SUPFAM" id="SSF53474">
    <property type="entry name" value="alpha/beta-Hydrolases"/>
    <property type="match status" value="1"/>
</dbReference>
<dbReference type="InterPro" id="IPR000073">
    <property type="entry name" value="AB_hydrolase_1"/>
</dbReference>
<proteinExistence type="predicted"/>
<evidence type="ECO:0000313" key="2">
    <source>
        <dbReference type="EMBL" id="EEH64348.1"/>
    </source>
</evidence>
<dbReference type="Proteomes" id="UP000010301">
    <property type="component" value="Unassembled WGS sequence"/>
</dbReference>
<reference evidence="2 3" key="1">
    <citation type="submission" date="2009-01" db="EMBL/GenBank/DDBJ databases">
        <authorList>
            <person name="Qin X."/>
            <person name="Bachman B."/>
            <person name="Battles P."/>
            <person name="Bell A."/>
            <person name="Bess C."/>
            <person name="Bickham C."/>
            <person name="Chaboub L."/>
            <person name="Chen D."/>
            <person name="Coyle M."/>
            <person name="Deiros D.R."/>
            <person name="Dinh H."/>
            <person name="Forbes L."/>
            <person name="Fowler G."/>
            <person name="Francisco L."/>
            <person name="Fu Q."/>
            <person name="Gubbala S."/>
            <person name="Hale W."/>
            <person name="Han Y."/>
            <person name="Hemphill L."/>
            <person name="Highlander S.K."/>
            <person name="Hirani K."/>
            <person name="Hogues M."/>
            <person name="Jackson L."/>
            <person name="Jakkamsetti A."/>
            <person name="Javaid M."/>
            <person name="Jiang H."/>
            <person name="Korchina V."/>
            <person name="Kovar C."/>
            <person name="Lara F."/>
            <person name="Lee S."/>
            <person name="Mata R."/>
            <person name="Mathew T."/>
            <person name="Moen C."/>
            <person name="Morales K."/>
            <person name="Munidasa M."/>
            <person name="Nazareth L."/>
            <person name="Ngo R."/>
            <person name="Nguyen L."/>
            <person name="Okwuonu G."/>
            <person name="Ongeri F."/>
            <person name="Patil S."/>
            <person name="Petrosino J."/>
            <person name="Pham C."/>
            <person name="Pham P."/>
            <person name="Pu L.-L."/>
            <person name="Puazo M."/>
            <person name="Raj R."/>
            <person name="Reid J."/>
            <person name="Rouhana J."/>
            <person name="Saada N."/>
            <person name="Shang Y."/>
            <person name="Simmons D."/>
            <person name="Thornton R."/>
            <person name="Warren J."/>
            <person name="Weissenberger G."/>
            <person name="Zhang J."/>
            <person name="Zhang L."/>
            <person name="Zhou C."/>
            <person name="Zhu D."/>
            <person name="Muzny D."/>
            <person name="Worley K."/>
            <person name="Gibbs R."/>
        </authorList>
    </citation>
    <scope>NUCLEOTIDE SEQUENCE [LARGE SCALE GENOMIC DNA]</scope>
    <source>
        <strain evidence="2 3">DSM 15436</strain>
    </source>
</reference>
<protein>
    <recommendedName>
        <fullName evidence="1">AB hydrolase-1 domain-containing protein</fullName>
    </recommendedName>
</protein>
<dbReference type="Pfam" id="PF12697">
    <property type="entry name" value="Abhydrolase_6"/>
    <property type="match status" value="1"/>
</dbReference>
<dbReference type="GO" id="GO:0003824">
    <property type="term" value="F:catalytic activity"/>
    <property type="evidence" value="ECO:0007669"/>
    <property type="project" value="UniProtKB-ARBA"/>
</dbReference>
<organism evidence="2 3">
    <name type="scientific">Gleimia coleocanis DSM 15436</name>
    <dbReference type="NCBI Taxonomy" id="525245"/>
    <lineage>
        <taxon>Bacteria</taxon>
        <taxon>Bacillati</taxon>
        <taxon>Actinomycetota</taxon>
        <taxon>Actinomycetes</taxon>
        <taxon>Actinomycetales</taxon>
        <taxon>Actinomycetaceae</taxon>
        <taxon>Gleimia</taxon>
    </lineage>
</organism>
<accession>C0VY45</accession>